<keyword evidence="4" id="KW-1185">Reference proteome</keyword>
<keyword evidence="2" id="KW-0472">Membrane</keyword>
<evidence type="ECO:0000256" key="1">
    <source>
        <dbReference type="SAM" id="MobiDB-lite"/>
    </source>
</evidence>
<dbReference type="Proteomes" id="UP000222056">
    <property type="component" value="Unassembled WGS sequence"/>
</dbReference>
<feature type="transmembrane region" description="Helical" evidence="2">
    <location>
        <begin position="430"/>
        <end position="448"/>
    </location>
</feature>
<evidence type="ECO:0000313" key="3">
    <source>
        <dbReference type="EMBL" id="SEH13955.1"/>
    </source>
</evidence>
<feature type="transmembrane region" description="Helical" evidence="2">
    <location>
        <begin position="148"/>
        <end position="166"/>
    </location>
</feature>
<dbReference type="AlphaFoldDB" id="A0A1H6FVY6"/>
<reference evidence="4" key="1">
    <citation type="submission" date="2016-10" db="EMBL/GenBank/DDBJ databases">
        <authorList>
            <person name="Varghese N."/>
            <person name="Submissions S."/>
        </authorList>
    </citation>
    <scope>NUCLEOTIDE SEQUENCE [LARGE SCALE GENOMIC DNA]</scope>
    <source>
        <strain evidence="4">ATCC 35263</strain>
    </source>
</reference>
<protein>
    <submittedName>
        <fullName evidence="3">Uncharacterized protein</fullName>
    </submittedName>
</protein>
<feature type="transmembrane region" description="Helical" evidence="2">
    <location>
        <begin position="243"/>
        <end position="262"/>
    </location>
</feature>
<dbReference type="STRING" id="29539.SAMN02745716_1422"/>
<feature type="transmembrane region" description="Helical" evidence="2">
    <location>
        <begin position="358"/>
        <end position="377"/>
    </location>
</feature>
<gene>
    <name evidence="3" type="ORF">SAMN02745716_1422</name>
</gene>
<feature type="transmembrane region" description="Helical" evidence="2">
    <location>
        <begin position="604"/>
        <end position="628"/>
    </location>
</feature>
<proteinExistence type="predicted"/>
<dbReference type="RefSeq" id="WP_093117683.1">
    <property type="nucleotide sequence ID" value="NZ_FNWJ01000002.1"/>
</dbReference>
<keyword evidence="2" id="KW-0812">Transmembrane</keyword>
<feature type="transmembrane region" description="Helical" evidence="2">
    <location>
        <begin position="106"/>
        <end position="127"/>
    </location>
</feature>
<dbReference type="OrthoDB" id="3328774at2"/>
<accession>A0A1H6FVY6</accession>
<dbReference type="EMBL" id="FNWJ01000002">
    <property type="protein sequence ID" value="SEH13955.1"/>
    <property type="molecule type" value="Genomic_DNA"/>
</dbReference>
<feature type="transmembrane region" description="Helical" evidence="2">
    <location>
        <begin position="274"/>
        <end position="294"/>
    </location>
</feature>
<evidence type="ECO:0000256" key="2">
    <source>
        <dbReference type="SAM" id="Phobius"/>
    </source>
</evidence>
<keyword evidence="2" id="KW-1133">Transmembrane helix</keyword>
<feature type="region of interest" description="Disordered" evidence="1">
    <location>
        <begin position="639"/>
        <end position="661"/>
    </location>
</feature>
<feature type="transmembrane region" description="Helical" evidence="2">
    <location>
        <begin position="63"/>
        <end position="86"/>
    </location>
</feature>
<feature type="transmembrane region" description="Helical" evidence="2">
    <location>
        <begin position="186"/>
        <end position="203"/>
    </location>
</feature>
<sequence length="661" mass="68217">MAEAFFAQAAPSAGGAPLDQLAVLAAVYWGGSAAVIATCVRYRRGKARPLRVAGRVVGRLFGLPGWSALPVAIATVGLLAAMWGGMWDIGYHIDQGRDTGPLGNPAHYPMLFGIFAAFAAGVLALGTADQRDRGPAWVLAGGGRRGPLGGALLAAAMLFALAALSLDDVWHRIYGQDVTLWSPTHFVFLFFGVLSVVGMLVLVQEGAEARAKRASAGVAGRDESRAVAPTLAGARRWARWFGAAQRATLLGGLLCGLELFLAEYDYGVPLYRQVWQPLVLALAAAFVLVAARAWVGRGAALGAATAYVAVRGSASLFAGAMGVHTPTLPLFFAEALAVEVVGSLLLSRRAVPAPTRTVGFGAVAGVVSAAAGFAAGYGWSRVAMPLPWTTALLPEGFLLALLGGCAGGVLGALFAASLRGALPRPALARAGFAGAAALAVGACVAASLRTVPDAVARVELRPVAGSSGEAYVVARLSPAAIAAQPNWLYVLAWQGRRDRVVAPMARAADGSYRSTSPVPLAGTWKAALRLNAGRVRGAVPLRLPADAGLDGSRRSLPVSFTRSQLERAMRDAAGAALPAAPVFTRAFVGDEWIFLREARGVPPWLWQAGLATVLGAWAAMALALALSLGRLGRRFEARGGMSSGARPAGRGQLRHAAAQAT</sequence>
<feature type="transmembrane region" description="Helical" evidence="2">
    <location>
        <begin position="21"/>
        <end position="42"/>
    </location>
</feature>
<evidence type="ECO:0000313" key="4">
    <source>
        <dbReference type="Proteomes" id="UP000222056"/>
    </source>
</evidence>
<feature type="transmembrane region" description="Helical" evidence="2">
    <location>
        <begin position="397"/>
        <end position="418"/>
    </location>
</feature>
<organism evidence="3 4">
    <name type="scientific">Thermoleophilum album</name>
    <dbReference type="NCBI Taxonomy" id="29539"/>
    <lineage>
        <taxon>Bacteria</taxon>
        <taxon>Bacillati</taxon>
        <taxon>Actinomycetota</taxon>
        <taxon>Thermoleophilia</taxon>
        <taxon>Thermoleophilales</taxon>
        <taxon>Thermoleophilaceae</taxon>
        <taxon>Thermoleophilum</taxon>
    </lineage>
</organism>
<name>A0A1H6FVY6_THEAL</name>